<keyword evidence="1" id="KW-0812">Transmembrane</keyword>
<accession>A0A2U3P947</accession>
<proteinExistence type="predicted"/>
<protein>
    <submittedName>
        <fullName evidence="2">Uncharacterized protein</fullName>
    </submittedName>
</protein>
<keyword evidence="3" id="KW-1185">Reference proteome</keyword>
<dbReference type="AlphaFoldDB" id="A0A2U3P947"/>
<organism evidence="2 3">
    <name type="scientific">Mycobacterium numidiamassiliense</name>
    <dbReference type="NCBI Taxonomy" id="1841861"/>
    <lineage>
        <taxon>Bacteria</taxon>
        <taxon>Bacillati</taxon>
        <taxon>Actinomycetota</taxon>
        <taxon>Actinomycetes</taxon>
        <taxon>Mycobacteriales</taxon>
        <taxon>Mycobacteriaceae</taxon>
        <taxon>Mycobacterium</taxon>
    </lineage>
</organism>
<evidence type="ECO:0000313" key="3">
    <source>
        <dbReference type="Proteomes" id="UP000240424"/>
    </source>
</evidence>
<feature type="non-terminal residue" evidence="2">
    <location>
        <position position="1"/>
    </location>
</feature>
<name>A0A2U3P947_9MYCO</name>
<dbReference type="EMBL" id="FUEZ01000004">
    <property type="protein sequence ID" value="SPM40277.1"/>
    <property type="molecule type" value="Genomic_DNA"/>
</dbReference>
<keyword evidence="1" id="KW-0472">Membrane</keyword>
<reference evidence="2 3" key="1">
    <citation type="submission" date="2017-01" db="EMBL/GenBank/DDBJ databases">
        <authorList>
            <consortium name="Urmite Genomes"/>
        </authorList>
    </citation>
    <scope>NUCLEOTIDE SEQUENCE [LARGE SCALE GENOMIC DNA]</scope>
    <source>
        <strain evidence="2 3">AB215</strain>
    </source>
</reference>
<evidence type="ECO:0000256" key="1">
    <source>
        <dbReference type="SAM" id="Phobius"/>
    </source>
</evidence>
<dbReference type="STRING" id="1841861.GCA_900157365_00791"/>
<evidence type="ECO:0000313" key="2">
    <source>
        <dbReference type="EMBL" id="SPM40277.1"/>
    </source>
</evidence>
<feature type="transmembrane region" description="Helical" evidence="1">
    <location>
        <begin position="23"/>
        <end position="42"/>
    </location>
</feature>
<dbReference type="Proteomes" id="UP000240424">
    <property type="component" value="Unassembled WGS sequence"/>
</dbReference>
<keyword evidence="1" id="KW-1133">Transmembrane helix</keyword>
<gene>
    <name evidence="2" type="ORF">MNAB215_2473</name>
</gene>
<sequence length="179" mass="19119">VRATLHPSRRGCAQQASRFTKRISVLAALYVAGYCIVAAFGASQARGDVGDLGPPPAEPEIRQTLIDFYSAGHPLGSTVDVRFEGPILVGQLTEHANPPPRPWCVRCGYPDQGISPMYPVTALVTVTIRQALASSALAPSDPVISNTTYNGTGCAGVTQSQYCPAYYFYRDGQGNWQVA</sequence>